<dbReference type="Gene3D" id="3.20.20.330">
    <property type="entry name" value="Homocysteine-binding-like domain"/>
    <property type="match status" value="1"/>
</dbReference>
<feature type="binding site" evidence="5">
    <location>
        <position position="187"/>
    </location>
    <ligand>
        <name>Zn(2+)</name>
        <dbReference type="ChEBI" id="CHEBI:29105"/>
    </ligand>
</feature>
<evidence type="ECO:0000313" key="7">
    <source>
        <dbReference type="EMBL" id="PSS35566.1"/>
    </source>
</evidence>
<feature type="binding site" evidence="5">
    <location>
        <position position="273"/>
    </location>
    <ligand>
        <name>Zn(2+)</name>
        <dbReference type="ChEBI" id="CHEBI:29105"/>
    </ligand>
</feature>
<keyword evidence="3 5" id="KW-0479">Metal-binding</keyword>
<dbReference type="GO" id="GO:0032259">
    <property type="term" value="P:methylation"/>
    <property type="evidence" value="ECO:0007669"/>
    <property type="project" value="UniProtKB-KW"/>
</dbReference>
<keyword evidence="1 5" id="KW-0489">Methyltransferase</keyword>
<dbReference type="GO" id="GO:0008898">
    <property type="term" value="F:S-adenosylmethionine-homocysteine S-methyltransferase activity"/>
    <property type="evidence" value="ECO:0007669"/>
    <property type="project" value="TreeGrafter"/>
</dbReference>
<evidence type="ECO:0000256" key="4">
    <source>
        <dbReference type="ARBA" id="ARBA00022833"/>
    </source>
</evidence>
<evidence type="ECO:0000256" key="1">
    <source>
        <dbReference type="ARBA" id="ARBA00022603"/>
    </source>
</evidence>
<dbReference type="Proteomes" id="UP000186601">
    <property type="component" value="Unassembled WGS sequence"/>
</dbReference>
<dbReference type="InterPro" id="IPR036589">
    <property type="entry name" value="HCY_dom_sf"/>
</dbReference>
<reference evidence="7 8" key="1">
    <citation type="submission" date="2018-02" db="EMBL/GenBank/DDBJ databases">
        <title>Genome sequence of the basidiomycete white-rot fungus Phlebia centrifuga.</title>
        <authorList>
            <person name="Granchi Z."/>
            <person name="Peng M."/>
            <person name="de Vries R.P."/>
            <person name="Hilden K."/>
            <person name="Makela M.R."/>
            <person name="Grigoriev I."/>
            <person name="Riley R."/>
        </authorList>
    </citation>
    <scope>NUCLEOTIDE SEQUENCE [LARGE SCALE GENOMIC DNA]</scope>
    <source>
        <strain evidence="7 8">FBCC195</strain>
    </source>
</reference>
<dbReference type="Pfam" id="PF02574">
    <property type="entry name" value="S-methyl_trans"/>
    <property type="match status" value="1"/>
</dbReference>
<feature type="domain" description="Hcy-binding" evidence="6">
    <location>
        <begin position="1"/>
        <end position="287"/>
    </location>
</feature>
<dbReference type="SUPFAM" id="SSF82282">
    <property type="entry name" value="Homocysteine S-methyltransferase"/>
    <property type="match status" value="1"/>
</dbReference>
<dbReference type="PANTHER" id="PTHR46015">
    <property type="entry name" value="ZGC:172121"/>
    <property type="match status" value="1"/>
</dbReference>
<accession>A0A2R6RZW5</accession>
<dbReference type="AlphaFoldDB" id="A0A2R6RZW5"/>
<comment type="caution">
    <text evidence="7">The sequence shown here is derived from an EMBL/GenBank/DDBJ whole genome shotgun (WGS) entry which is preliminary data.</text>
</comment>
<comment type="cofactor">
    <cofactor evidence="5">
        <name>Zn(2+)</name>
        <dbReference type="ChEBI" id="CHEBI:29105"/>
    </cofactor>
</comment>
<dbReference type="OrthoDB" id="261426at2759"/>
<evidence type="ECO:0000259" key="6">
    <source>
        <dbReference type="PROSITE" id="PS50970"/>
    </source>
</evidence>
<evidence type="ECO:0000313" key="8">
    <source>
        <dbReference type="Proteomes" id="UP000186601"/>
    </source>
</evidence>
<dbReference type="GO" id="GO:0033528">
    <property type="term" value="P:S-methylmethionine cycle"/>
    <property type="evidence" value="ECO:0007669"/>
    <property type="project" value="TreeGrafter"/>
</dbReference>
<dbReference type="STRING" id="98765.A0A2R6RZW5"/>
<proteinExistence type="predicted"/>
<evidence type="ECO:0000256" key="3">
    <source>
        <dbReference type="ARBA" id="ARBA00022723"/>
    </source>
</evidence>
<evidence type="ECO:0000256" key="5">
    <source>
        <dbReference type="PROSITE-ProRule" id="PRU00333"/>
    </source>
</evidence>
<dbReference type="EMBL" id="MLYV02000116">
    <property type="protein sequence ID" value="PSS35566.1"/>
    <property type="molecule type" value="Genomic_DNA"/>
</dbReference>
<dbReference type="InterPro" id="IPR003726">
    <property type="entry name" value="HCY_dom"/>
</dbReference>
<protein>
    <recommendedName>
        <fullName evidence="6">Hcy-binding domain-containing protein</fullName>
    </recommendedName>
</protein>
<evidence type="ECO:0000256" key="2">
    <source>
        <dbReference type="ARBA" id="ARBA00022679"/>
    </source>
</evidence>
<dbReference type="GO" id="GO:0009086">
    <property type="term" value="P:methionine biosynthetic process"/>
    <property type="evidence" value="ECO:0007669"/>
    <property type="project" value="TreeGrafter"/>
</dbReference>
<name>A0A2R6RZW5_9APHY</name>
<sequence length="291" mass="32480">MRKAVHLANEAKSRFLSEHPQAGNRGILKVALSLGPFGSTLSPAQEFDGFYPPPYGPRAYDPAHQNSNVFVQAEDEEQAIAALTNFHLERLRVFREDKETWDVIDWIAFETVPLTREIQAIRRAMGLLEKETGAGNTKPWWISTLYPQGQYPERTPRGEDVPVCKIAHALLHEDQTLATPDGIGVNCTDVGFLPLLLTHFSEASEGILSCSGKEWPWLLVYPNGGDTYDPATQTWVTRSERKGETWAKQVWDVIQSSEITGMPWRGCIVGGCCRTGPEEIEALVRCLKAES</sequence>
<keyword evidence="4 5" id="KW-0862">Zinc</keyword>
<keyword evidence="8" id="KW-1185">Reference proteome</keyword>
<keyword evidence="2 5" id="KW-0808">Transferase</keyword>
<organism evidence="7 8">
    <name type="scientific">Hermanssonia centrifuga</name>
    <dbReference type="NCBI Taxonomy" id="98765"/>
    <lineage>
        <taxon>Eukaryota</taxon>
        <taxon>Fungi</taxon>
        <taxon>Dikarya</taxon>
        <taxon>Basidiomycota</taxon>
        <taxon>Agaricomycotina</taxon>
        <taxon>Agaricomycetes</taxon>
        <taxon>Polyporales</taxon>
        <taxon>Meruliaceae</taxon>
        <taxon>Hermanssonia</taxon>
    </lineage>
</organism>
<gene>
    <name evidence="7" type="ORF">PHLCEN_2v1477</name>
</gene>
<dbReference type="GO" id="GO:0046872">
    <property type="term" value="F:metal ion binding"/>
    <property type="evidence" value="ECO:0007669"/>
    <property type="project" value="UniProtKB-KW"/>
</dbReference>
<dbReference type="InterPro" id="IPR051486">
    <property type="entry name" value="Hcy_S-methyltransferase"/>
</dbReference>
<dbReference type="PROSITE" id="PS50970">
    <property type="entry name" value="HCY"/>
    <property type="match status" value="1"/>
</dbReference>
<dbReference type="PANTHER" id="PTHR46015:SF1">
    <property type="entry name" value="HOMOCYSTEINE S-METHYLTRANSFERASE-LIKE ISOFORM 1"/>
    <property type="match status" value="1"/>
</dbReference>
<feature type="binding site" evidence="5">
    <location>
        <position position="272"/>
    </location>
    <ligand>
        <name>Zn(2+)</name>
        <dbReference type="ChEBI" id="CHEBI:29105"/>
    </ligand>
</feature>